<dbReference type="GO" id="GO:0046872">
    <property type="term" value="F:metal ion binding"/>
    <property type="evidence" value="ECO:0007669"/>
    <property type="project" value="UniProtKB-KW"/>
</dbReference>
<protein>
    <submittedName>
        <fullName evidence="18">Integrin, alpha 11a</fullName>
    </submittedName>
</protein>
<dbReference type="GO" id="GO:0008305">
    <property type="term" value="C:integrin complex"/>
    <property type="evidence" value="ECO:0007669"/>
    <property type="project" value="InterPro"/>
</dbReference>
<dbReference type="InterPro" id="IPR032695">
    <property type="entry name" value="Integrin_dom_sf"/>
</dbReference>
<evidence type="ECO:0000256" key="4">
    <source>
        <dbReference type="ARBA" id="ARBA00022723"/>
    </source>
</evidence>
<dbReference type="Gene3D" id="2.60.40.1530">
    <property type="entry name" value="ntegrin, alpha v. Chain A, domain 4"/>
    <property type="match status" value="1"/>
</dbReference>
<evidence type="ECO:0000259" key="17">
    <source>
        <dbReference type="PROSITE" id="PS50234"/>
    </source>
</evidence>
<keyword evidence="14" id="KW-0325">Glycoprotein</keyword>
<evidence type="ECO:0000256" key="14">
    <source>
        <dbReference type="ARBA" id="ARBA00023180"/>
    </source>
</evidence>
<dbReference type="GO" id="GO:0033627">
    <property type="term" value="P:cell adhesion mediated by integrin"/>
    <property type="evidence" value="ECO:0007669"/>
    <property type="project" value="TreeGrafter"/>
</dbReference>
<evidence type="ECO:0000313" key="18">
    <source>
        <dbReference type="Ensembl" id="ENSSTUP00000044906.1"/>
    </source>
</evidence>
<comment type="subcellular location">
    <subcellularLocation>
        <location evidence="1 16">Membrane</location>
        <topology evidence="1 16">Single-pass type I membrane protein</topology>
    </subcellularLocation>
</comment>
<dbReference type="Pfam" id="PF08441">
    <property type="entry name" value="Integrin_A_Ig_1"/>
    <property type="match status" value="1"/>
</dbReference>
<evidence type="ECO:0000256" key="10">
    <source>
        <dbReference type="ARBA" id="ARBA00023037"/>
    </source>
</evidence>
<evidence type="ECO:0000256" key="7">
    <source>
        <dbReference type="ARBA" id="ARBA00022837"/>
    </source>
</evidence>
<evidence type="ECO:0000256" key="6">
    <source>
        <dbReference type="ARBA" id="ARBA00022737"/>
    </source>
</evidence>
<organism evidence="18 19">
    <name type="scientific">Salmo trutta</name>
    <name type="common">Brown trout</name>
    <dbReference type="NCBI Taxonomy" id="8032"/>
    <lineage>
        <taxon>Eukaryota</taxon>
        <taxon>Metazoa</taxon>
        <taxon>Chordata</taxon>
        <taxon>Craniata</taxon>
        <taxon>Vertebrata</taxon>
        <taxon>Euteleostomi</taxon>
        <taxon>Actinopterygii</taxon>
        <taxon>Neopterygii</taxon>
        <taxon>Teleostei</taxon>
        <taxon>Protacanthopterygii</taxon>
        <taxon>Salmoniformes</taxon>
        <taxon>Salmonidae</taxon>
        <taxon>Salmoninae</taxon>
        <taxon>Salmo</taxon>
    </lineage>
</organism>
<evidence type="ECO:0000256" key="15">
    <source>
        <dbReference type="PROSITE-ProRule" id="PRU00803"/>
    </source>
</evidence>
<dbReference type="InterPro" id="IPR013519">
    <property type="entry name" value="Int_alpha_beta-p"/>
</dbReference>
<dbReference type="Gene3D" id="2.60.40.1510">
    <property type="entry name" value="ntegrin, alpha v. Chain A, domain 3"/>
    <property type="match status" value="1"/>
</dbReference>
<evidence type="ECO:0000256" key="11">
    <source>
        <dbReference type="ARBA" id="ARBA00023136"/>
    </source>
</evidence>
<dbReference type="AlphaFoldDB" id="A0A673ZFG4"/>
<dbReference type="SMART" id="SM00191">
    <property type="entry name" value="Int_alpha"/>
    <property type="match status" value="5"/>
</dbReference>
<evidence type="ECO:0000256" key="9">
    <source>
        <dbReference type="ARBA" id="ARBA00022989"/>
    </source>
</evidence>
<dbReference type="Pfam" id="PF20805">
    <property type="entry name" value="Integrin_A_Ig_2"/>
    <property type="match status" value="1"/>
</dbReference>
<keyword evidence="13 16" id="KW-0675">Receptor</keyword>
<evidence type="ECO:0000256" key="8">
    <source>
        <dbReference type="ARBA" id="ARBA00022889"/>
    </source>
</evidence>
<keyword evidence="4" id="KW-0479">Metal-binding</keyword>
<evidence type="ECO:0000256" key="16">
    <source>
        <dbReference type="RuleBase" id="RU003762"/>
    </source>
</evidence>
<gene>
    <name evidence="18" type="primary">ITGA11</name>
    <name evidence="18" type="synonym">itga11a</name>
</gene>
<dbReference type="Proteomes" id="UP000472277">
    <property type="component" value="Chromosome 29"/>
</dbReference>
<dbReference type="SUPFAM" id="SSF69318">
    <property type="entry name" value="Integrin alpha N-terminal domain"/>
    <property type="match status" value="1"/>
</dbReference>
<dbReference type="InterPro" id="IPR048285">
    <property type="entry name" value="Integrin_alpha_Ig-like_2"/>
</dbReference>
<feature type="repeat" description="FG-GAP" evidence="15">
    <location>
        <begin position="356"/>
        <end position="407"/>
    </location>
</feature>
<keyword evidence="6" id="KW-0677">Repeat</keyword>
<keyword evidence="7" id="KW-0106">Calcium</keyword>
<dbReference type="InterPro" id="IPR013649">
    <property type="entry name" value="Integrin_alpha_Ig-like_1"/>
</dbReference>
<reference evidence="18" key="1">
    <citation type="submission" date="2025-08" db="UniProtKB">
        <authorList>
            <consortium name="Ensembl"/>
        </authorList>
    </citation>
    <scope>IDENTIFICATION</scope>
</reference>
<dbReference type="Gene3D" id="3.40.50.410">
    <property type="entry name" value="von Willebrand factor, type A domain"/>
    <property type="match status" value="1"/>
</dbReference>
<keyword evidence="8 16" id="KW-0130">Cell adhesion</keyword>
<dbReference type="Gene3D" id="1.20.5.930">
    <property type="entry name" value="Bicelle-embedded integrin alpha(iib) transmembrane segment"/>
    <property type="match status" value="1"/>
</dbReference>
<evidence type="ECO:0000256" key="1">
    <source>
        <dbReference type="ARBA" id="ARBA00004479"/>
    </source>
</evidence>
<dbReference type="Ensembl" id="ENSSTUT00000046865.1">
    <property type="protein sequence ID" value="ENSSTUP00000044906.1"/>
    <property type="gene ID" value="ENSSTUG00000018657.1"/>
</dbReference>
<comment type="similarity">
    <text evidence="2 16">Belongs to the integrin alpha chain family.</text>
</comment>
<dbReference type="Gene3D" id="2.60.40.1460">
    <property type="entry name" value="Integrin domains. Chain A, domain 2"/>
    <property type="match status" value="1"/>
</dbReference>
<dbReference type="Pfam" id="PF01839">
    <property type="entry name" value="FG-GAP"/>
    <property type="match status" value="2"/>
</dbReference>
<dbReference type="SUPFAM" id="SSF53300">
    <property type="entry name" value="vWA-like"/>
    <property type="match status" value="1"/>
</dbReference>
<sequence>KHKHFATPAITSAKHVYNHRIIKGPKQAQFGYTVQQHVAGGQKWLLVGAPYETNGHHQTGDVYKCPLAKRSNGSCSKLNLGTTFRFSDDLFIQRRPMVHGTCLNGTCRAECVFLCVVQVCGPLWSYECGSSYYSTGICSRVNATFQSKYRARPFPVWQWCETYMDIVIVLDGSNSIYPWTEVQAFLINILQKFYIGPGQIQVGVVQYGEKVVHEFHLNDYKSVEEVVKRASNIHQRGGEETNTALGINVARSEAFKRGARRGAKKVMIVITDGESHDSPDLQQAIEDSEKDGITRYAIAVLGYYNRRGINPEAFLNEIKYIASDPDDKHFFKVTDESALKDIVDALGDRIFSLEGTSKNGTAFGLQMSQAGFSSHFVEDGILVGAPGAYDWNGAVLKETRQGKVVPPKSSYSHEFPEELKNHGAYLGYTVTSVVSARNGRLYVAGAPRFNHTGKVIIFTLKNTGNLTILHSLKGQQIGSYYGSEISPVDIDGDGVTDNLLVAAPMFFSGGWEKGKVYIYRNRFVLEGALEIQDRGQNARFGSSLAPVPDLNGDGFNDMVVGAPLEDDHRGAIYVFFSQRNRILRKYKQRIAALDMASGLRYFGRSIHGSMDMDEDGLVDLAVGSLGAAVLLWSRSVVRIHANIRFEPSKINIFVKDCERGGKDVTCMSAVVCLNVTARTAIPPTQEVAITYNTTIGERRFNPRAIMDDPDKLLFQNLTLLSGEETCQHIYFYVMETTDYVRPIVFTVAVALQDPDQGPALDDTWPTTVRTELPFWNGCDEDDRCVPGLSLQSTTDLLSWRQFCGNAVHSRGVMCRRLSEGGAEGSERVMEGSRRRMVVDVRLENRGENAYGARLNITYTPNLRFSSLIVKVMIHKCRSEDRQRHEKTCNVSAPFMRAKTQVSGSPFSNTLKCIFFSLYSDGEEVTLADNFNDIFHPLKYEADLLFTRDSNPSGCEIKADLSLEIPGNIGPPFNFTFQIQNLGFFPVRDLQLNIEIPEMTKNGNQLLQISDFHIDKVRGLENLAKDLEWSASFERPPSVFLYSCVWPLQNQSNTLPLPVQCTVNLNPYKEVSVRIRGALRLDALHALRFKVLELVTSAAVELPPSSPMFLHEERPVRHIILEIRKEGDYRISIWIIIGSTLGGLLLLSLLSLALWKVKPALLPWSSHTNITPA</sequence>
<feature type="repeat" description="FG-GAP" evidence="15">
    <location>
        <begin position="526"/>
        <end position="584"/>
    </location>
</feature>
<dbReference type="InterPro" id="IPR000413">
    <property type="entry name" value="Integrin_alpha"/>
</dbReference>
<keyword evidence="10 16" id="KW-0401">Integrin</keyword>
<dbReference type="InterPro" id="IPR036465">
    <property type="entry name" value="vWFA_dom_sf"/>
</dbReference>
<dbReference type="SMART" id="SM00327">
    <property type="entry name" value="VWA"/>
    <property type="match status" value="1"/>
</dbReference>
<dbReference type="InterPro" id="IPR002035">
    <property type="entry name" value="VWF_A"/>
</dbReference>
<evidence type="ECO:0000256" key="5">
    <source>
        <dbReference type="ARBA" id="ARBA00022729"/>
    </source>
</evidence>
<dbReference type="PRINTS" id="PR01185">
    <property type="entry name" value="INTEGRINA"/>
</dbReference>
<keyword evidence="9 16" id="KW-1133">Transmembrane helix</keyword>
<keyword evidence="12" id="KW-1015">Disulfide bond</keyword>
<dbReference type="InterPro" id="IPR013517">
    <property type="entry name" value="FG-GAP"/>
</dbReference>
<evidence type="ECO:0000313" key="19">
    <source>
        <dbReference type="Proteomes" id="UP000472277"/>
    </source>
</evidence>
<reference evidence="18" key="2">
    <citation type="submission" date="2025-09" db="UniProtKB">
        <authorList>
            <consortium name="Ensembl"/>
        </authorList>
    </citation>
    <scope>IDENTIFICATION</scope>
</reference>
<dbReference type="GO" id="GO:0007229">
    <property type="term" value="P:integrin-mediated signaling pathway"/>
    <property type="evidence" value="ECO:0007669"/>
    <property type="project" value="UniProtKB-KW"/>
</dbReference>
<keyword evidence="19" id="KW-1185">Reference proteome</keyword>
<dbReference type="Gene3D" id="2.130.10.130">
    <property type="entry name" value="Integrin alpha, N-terminal"/>
    <property type="match status" value="1"/>
</dbReference>
<dbReference type="FunFam" id="3.40.50.410:FF:000012">
    <property type="entry name" value="Integrin, alpha 10"/>
    <property type="match status" value="1"/>
</dbReference>
<feature type="repeat" description="FG-GAP" evidence="15">
    <location>
        <begin position="467"/>
        <end position="524"/>
    </location>
</feature>
<dbReference type="PROSITE" id="PS50234">
    <property type="entry name" value="VWFA"/>
    <property type="match status" value="1"/>
</dbReference>
<keyword evidence="5" id="KW-0732">Signal</keyword>
<dbReference type="GO" id="GO:0098609">
    <property type="term" value="P:cell-cell adhesion"/>
    <property type="evidence" value="ECO:0007669"/>
    <property type="project" value="TreeGrafter"/>
</dbReference>
<feature type="repeat" description="FG-GAP" evidence="15">
    <location>
        <begin position="16"/>
        <end position="74"/>
    </location>
</feature>
<dbReference type="GO" id="GO:0007160">
    <property type="term" value="P:cell-matrix adhesion"/>
    <property type="evidence" value="ECO:0007669"/>
    <property type="project" value="TreeGrafter"/>
</dbReference>
<dbReference type="SUPFAM" id="SSF69179">
    <property type="entry name" value="Integrin domains"/>
    <property type="match status" value="3"/>
</dbReference>
<feature type="transmembrane region" description="Helical" evidence="16">
    <location>
        <begin position="1130"/>
        <end position="1154"/>
    </location>
</feature>
<dbReference type="InterPro" id="IPR028994">
    <property type="entry name" value="Integrin_alpha_N"/>
</dbReference>
<evidence type="ECO:0000256" key="13">
    <source>
        <dbReference type="ARBA" id="ARBA00023170"/>
    </source>
</evidence>
<dbReference type="Pfam" id="PF00092">
    <property type="entry name" value="VWA"/>
    <property type="match status" value="1"/>
</dbReference>
<dbReference type="GeneTree" id="ENSGT00940000155465"/>
<name>A0A673ZFG4_SALTR</name>
<evidence type="ECO:0000256" key="2">
    <source>
        <dbReference type="ARBA" id="ARBA00008054"/>
    </source>
</evidence>
<evidence type="ECO:0000256" key="12">
    <source>
        <dbReference type="ARBA" id="ARBA00023157"/>
    </source>
</evidence>
<feature type="repeat" description="FG-GAP" evidence="15">
    <location>
        <begin position="588"/>
        <end position="648"/>
    </location>
</feature>
<keyword evidence="3 16" id="KW-0812">Transmembrane</keyword>
<dbReference type="CDD" id="cd01469">
    <property type="entry name" value="vWA_integrins_alpha_subunit"/>
    <property type="match status" value="1"/>
</dbReference>
<evidence type="ECO:0000256" key="3">
    <source>
        <dbReference type="ARBA" id="ARBA00022692"/>
    </source>
</evidence>
<keyword evidence="11 16" id="KW-0472">Membrane</keyword>
<proteinExistence type="inferred from homology"/>
<dbReference type="GO" id="GO:0005178">
    <property type="term" value="F:integrin binding"/>
    <property type="evidence" value="ECO:0007669"/>
    <property type="project" value="TreeGrafter"/>
</dbReference>
<dbReference type="PANTHER" id="PTHR23220">
    <property type="entry name" value="INTEGRIN ALPHA"/>
    <property type="match status" value="1"/>
</dbReference>
<dbReference type="PANTHER" id="PTHR23220:SF21">
    <property type="entry name" value="INTEGRIN ALPHA-11"/>
    <property type="match status" value="1"/>
</dbReference>
<accession>A0A673ZFG4</accession>
<dbReference type="GO" id="GO:0009897">
    <property type="term" value="C:external side of plasma membrane"/>
    <property type="evidence" value="ECO:0007669"/>
    <property type="project" value="TreeGrafter"/>
</dbReference>
<dbReference type="PRINTS" id="PR00453">
    <property type="entry name" value="VWFADOMAIN"/>
</dbReference>
<feature type="domain" description="VWFA" evidence="17">
    <location>
        <begin position="165"/>
        <end position="346"/>
    </location>
</feature>
<dbReference type="PROSITE" id="PS51470">
    <property type="entry name" value="FG_GAP"/>
    <property type="match status" value="5"/>
</dbReference>